<reference evidence="4" key="1">
    <citation type="journal article" date="2011" name="Proc. Natl. Acad. Sci. U.S.A.">
        <title>Obligate biotrophy features unraveled by the genomic analysis of rust fungi.</title>
        <authorList>
            <person name="Duplessis S."/>
            <person name="Cuomo C.A."/>
            <person name="Lin Y.-C."/>
            <person name="Aerts A."/>
            <person name="Tisserant E."/>
            <person name="Veneault-Fourrey C."/>
            <person name="Joly D.L."/>
            <person name="Hacquard S."/>
            <person name="Amselem J."/>
            <person name="Cantarel B.L."/>
            <person name="Chiu R."/>
            <person name="Coutinho P.M."/>
            <person name="Feau N."/>
            <person name="Field M."/>
            <person name="Frey P."/>
            <person name="Gelhaye E."/>
            <person name="Goldberg J."/>
            <person name="Grabherr M.G."/>
            <person name="Kodira C.D."/>
            <person name="Kohler A."/>
            <person name="Kuees U."/>
            <person name="Lindquist E.A."/>
            <person name="Lucas S.M."/>
            <person name="Mago R."/>
            <person name="Mauceli E."/>
            <person name="Morin E."/>
            <person name="Murat C."/>
            <person name="Pangilinan J.L."/>
            <person name="Park R."/>
            <person name="Pearson M."/>
            <person name="Quesneville H."/>
            <person name="Rouhier N."/>
            <person name="Sakthikumar S."/>
            <person name="Salamov A.A."/>
            <person name="Schmutz J."/>
            <person name="Selles B."/>
            <person name="Shapiro H."/>
            <person name="Tanguay P."/>
            <person name="Tuskan G.A."/>
            <person name="Henrissat B."/>
            <person name="Van de Peer Y."/>
            <person name="Rouze P."/>
            <person name="Ellis J.G."/>
            <person name="Dodds P.N."/>
            <person name="Schein J.E."/>
            <person name="Zhong S."/>
            <person name="Hamelin R.C."/>
            <person name="Grigoriev I.V."/>
            <person name="Szabo L.J."/>
            <person name="Martin F."/>
        </authorList>
    </citation>
    <scope>NUCLEOTIDE SEQUENCE [LARGE SCALE GENOMIC DNA]</scope>
    <source>
        <strain evidence="4">98AG31 / pathotype 3-4-7</strain>
    </source>
</reference>
<evidence type="ECO:0000256" key="1">
    <source>
        <dbReference type="SAM" id="MobiDB-lite"/>
    </source>
</evidence>
<dbReference type="KEGG" id="mlr:MELLADRAFT_84464"/>
<dbReference type="HOGENOM" id="CLU_011407_0_0_1"/>
<evidence type="ECO:0000313" key="4">
    <source>
        <dbReference type="Proteomes" id="UP000001072"/>
    </source>
</evidence>
<gene>
    <name evidence="3" type="ORF">MELLADRAFT_84464</name>
</gene>
<feature type="compositionally biased region" description="Basic and acidic residues" evidence="1">
    <location>
        <begin position="59"/>
        <end position="74"/>
    </location>
</feature>
<dbReference type="InterPro" id="IPR041320">
    <property type="entry name" value="CxC1"/>
</dbReference>
<dbReference type="RefSeq" id="XP_007418942.1">
    <property type="nucleotide sequence ID" value="XM_007418880.1"/>
</dbReference>
<protein>
    <recommendedName>
        <fullName evidence="2">CxC1-like cysteine cluster associated with KDZ transposases domain-containing protein</fullName>
    </recommendedName>
</protein>
<dbReference type="VEuPathDB" id="FungiDB:MELLADRAFT_84464"/>
<dbReference type="GeneID" id="18933485"/>
<dbReference type="OrthoDB" id="2500537at2759"/>
<accession>F4SC31</accession>
<feature type="domain" description="CxC1-like cysteine cluster associated with KDZ transposases" evidence="2">
    <location>
        <begin position="176"/>
        <end position="212"/>
    </location>
</feature>
<sequence length="355" mass="40209">MVLLGVEVPLRTKRTKKPTTIAGIASQRFAELRRREDEASRKALLALSNPPRDSTPGHPNRDSFDLPDKHDIDRYNNLMRADGSDPAASGDGEAAPQPKDRTQYYQSVTYQERTLREEAHWQAVLPKVFIAYMPCSRSTYQWCDKELWNSNFNTPCNCKEWQKRTVVVDTIDLEGTAVSLRLLRFHHTLWKHSSVRLAAFVEAINEYLDCRSPLLVIPGTNQPRDLRRCFSAAVDAYREMLQMEDEMGSLALRMNPLDALAATCPSCFGPNVTGKRREEPDHIICLDANFQQRRHLAASAAWRGDSGILPSLFISPATVMMWKTKMGPTARKTSTGQPKDDVVVSVHVIWRLIES</sequence>
<keyword evidence="4" id="KW-1185">Reference proteome</keyword>
<proteinExistence type="predicted"/>
<evidence type="ECO:0000259" key="2">
    <source>
        <dbReference type="Pfam" id="PF18802"/>
    </source>
</evidence>
<dbReference type="PANTHER" id="PTHR33096:SF1">
    <property type="entry name" value="CXC1-LIKE CYSTEINE CLUSTER ASSOCIATED WITH KDZ TRANSPOSASES DOMAIN-CONTAINING PROTEIN"/>
    <property type="match status" value="1"/>
</dbReference>
<organism evidence="4">
    <name type="scientific">Melampsora larici-populina (strain 98AG31 / pathotype 3-4-7)</name>
    <name type="common">Poplar leaf rust fungus</name>
    <dbReference type="NCBI Taxonomy" id="747676"/>
    <lineage>
        <taxon>Eukaryota</taxon>
        <taxon>Fungi</taxon>
        <taxon>Dikarya</taxon>
        <taxon>Basidiomycota</taxon>
        <taxon>Pucciniomycotina</taxon>
        <taxon>Pucciniomycetes</taxon>
        <taxon>Pucciniales</taxon>
        <taxon>Melampsoraceae</taxon>
        <taxon>Melampsora</taxon>
    </lineage>
</organism>
<dbReference type="PANTHER" id="PTHR33096">
    <property type="entry name" value="CXC2 DOMAIN-CONTAINING PROTEIN"/>
    <property type="match status" value="1"/>
</dbReference>
<evidence type="ECO:0000313" key="3">
    <source>
        <dbReference type="EMBL" id="EGF97796.1"/>
    </source>
</evidence>
<dbReference type="AlphaFoldDB" id="F4SC31"/>
<dbReference type="EMBL" id="GL883199">
    <property type="protein sequence ID" value="EGF97796.1"/>
    <property type="molecule type" value="Genomic_DNA"/>
</dbReference>
<name>F4SC31_MELLP</name>
<dbReference type="InParanoid" id="F4SC31"/>
<feature type="region of interest" description="Disordered" evidence="1">
    <location>
        <begin position="40"/>
        <end position="103"/>
    </location>
</feature>
<dbReference type="Proteomes" id="UP000001072">
    <property type="component" value="Unassembled WGS sequence"/>
</dbReference>
<dbReference type="Pfam" id="PF18802">
    <property type="entry name" value="CxC1"/>
    <property type="match status" value="1"/>
</dbReference>